<feature type="signal peptide" evidence="6">
    <location>
        <begin position="1"/>
        <end position="36"/>
    </location>
</feature>
<proteinExistence type="inferred from homology"/>
<evidence type="ECO:0000256" key="1">
    <source>
        <dbReference type="ARBA" id="ARBA00004196"/>
    </source>
</evidence>
<protein>
    <submittedName>
        <fullName evidence="8">Iron-siderophore ABC transporter substrate-binding protein</fullName>
    </submittedName>
</protein>
<evidence type="ECO:0000256" key="5">
    <source>
        <dbReference type="SAM" id="MobiDB-lite"/>
    </source>
</evidence>
<gene>
    <name evidence="8" type="ORF">G3T38_18540</name>
</gene>
<evidence type="ECO:0000313" key="8">
    <source>
        <dbReference type="EMBL" id="NEN80259.1"/>
    </source>
</evidence>
<reference evidence="8 9" key="1">
    <citation type="journal article" date="2014" name="Int. J. Syst. Evol. Microbiol.">
        <title>Nocardioides zeae sp. nov., isolated from the stem of Zea mays.</title>
        <authorList>
            <person name="Glaeser S.P."/>
            <person name="McInroy J.A."/>
            <person name="Busse H.J."/>
            <person name="Kampfer P."/>
        </authorList>
    </citation>
    <scope>NUCLEOTIDE SEQUENCE [LARGE SCALE GENOMIC DNA]</scope>
    <source>
        <strain evidence="8 9">JCM 30728</strain>
    </source>
</reference>
<evidence type="ECO:0000259" key="7">
    <source>
        <dbReference type="PROSITE" id="PS50983"/>
    </source>
</evidence>
<dbReference type="Pfam" id="PF01497">
    <property type="entry name" value="Peripla_BP_2"/>
    <property type="match status" value="1"/>
</dbReference>
<dbReference type="GO" id="GO:0030288">
    <property type="term" value="C:outer membrane-bounded periplasmic space"/>
    <property type="evidence" value="ECO:0007669"/>
    <property type="project" value="TreeGrafter"/>
</dbReference>
<keyword evidence="4 6" id="KW-0732">Signal</keyword>
<evidence type="ECO:0000256" key="3">
    <source>
        <dbReference type="ARBA" id="ARBA00022448"/>
    </source>
</evidence>
<accession>A0A6P0HNI2</accession>
<dbReference type="SUPFAM" id="SSF53807">
    <property type="entry name" value="Helical backbone' metal receptor"/>
    <property type="match status" value="1"/>
</dbReference>
<feature type="domain" description="Fe/B12 periplasmic-binding" evidence="7">
    <location>
        <begin position="74"/>
        <end position="345"/>
    </location>
</feature>
<comment type="similarity">
    <text evidence="2">Belongs to the bacterial solute-binding protein 8 family.</text>
</comment>
<dbReference type="GO" id="GO:1901678">
    <property type="term" value="P:iron coordination entity transport"/>
    <property type="evidence" value="ECO:0007669"/>
    <property type="project" value="UniProtKB-ARBA"/>
</dbReference>
<dbReference type="PANTHER" id="PTHR30532:SF24">
    <property type="entry name" value="FERRIC ENTEROBACTIN-BINDING PERIPLASMIC PROTEIN FEPB"/>
    <property type="match status" value="1"/>
</dbReference>
<evidence type="ECO:0000256" key="4">
    <source>
        <dbReference type="ARBA" id="ARBA00022729"/>
    </source>
</evidence>
<evidence type="ECO:0000256" key="2">
    <source>
        <dbReference type="ARBA" id="ARBA00008814"/>
    </source>
</evidence>
<keyword evidence="9" id="KW-1185">Reference proteome</keyword>
<keyword evidence="3" id="KW-0813">Transport</keyword>
<dbReference type="PROSITE" id="PS50983">
    <property type="entry name" value="FE_B12_PBP"/>
    <property type="match status" value="1"/>
</dbReference>
<dbReference type="Gene3D" id="3.40.50.1980">
    <property type="entry name" value="Nitrogenase molybdenum iron protein domain"/>
    <property type="match status" value="2"/>
</dbReference>
<dbReference type="PANTHER" id="PTHR30532">
    <property type="entry name" value="IRON III DICITRATE-BINDING PERIPLASMIC PROTEIN"/>
    <property type="match status" value="1"/>
</dbReference>
<dbReference type="InterPro" id="IPR051313">
    <property type="entry name" value="Bact_iron-sidero_bind"/>
</dbReference>
<evidence type="ECO:0000313" key="9">
    <source>
        <dbReference type="Proteomes" id="UP000468687"/>
    </source>
</evidence>
<feature type="chain" id="PRO_5026771050" evidence="6">
    <location>
        <begin position="37"/>
        <end position="355"/>
    </location>
</feature>
<dbReference type="AlphaFoldDB" id="A0A6P0HNI2"/>
<dbReference type="InterPro" id="IPR002491">
    <property type="entry name" value="ABC_transptr_periplasmic_BD"/>
</dbReference>
<comment type="caution">
    <text evidence="8">The sequence shown here is derived from an EMBL/GenBank/DDBJ whole genome shotgun (WGS) entry which is preliminary data.</text>
</comment>
<dbReference type="CDD" id="cd01146">
    <property type="entry name" value="FhuD"/>
    <property type="match status" value="1"/>
</dbReference>
<dbReference type="Proteomes" id="UP000468687">
    <property type="component" value="Unassembled WGS sequence"/>
</dbReference>
<organism evidence="8 9">
    <name type="scientific">Nocardioides zeae</name>
    <dbReference type="NCBI Taxonomy" id="1457234"/>
    <lineage>
        <taxon>Bacteria</taxon>
        <taxon>Bacillati</taxon>
        <taxon>Actinomycetota</taxon>
        <taxon>Actinomycetes</taxon>
        <taxon>Propionibacteriales</taxon>
        <taxon>Nocardioidaceae</taxon>
        <taxon>Nocardioides</taxon>
    </lineage>
</organism>
<dbReference type="EMBL" id="JAAGXA010000017">
    <property type="protein sequence ID" value="NEN80259.1"/>
    <property type="molecule type" value="Genomic_DNA"/>
</dbReference>
<sequence length="355" mass="37790">MLPCPSHRAPRAPRALAASVTAALALSALVACGESAAEDRAEENPHYTTEPTDSFPLTVDHEYGATTIESEPQRIVTVGLTEQDVLLELGVTPIATTEWYGEQEFAVWPWATDLLNGAEPEVLSAADGFQYERIAELEPDLIIGTNAGMTEDAYDRLSEIAPTVTATDGSEGYTSPWRDQTRQIAAAVGRSAEGEELITGVDEAYAAVAAEHPEFAGKTATFAQGVIWEGVIYVYPDGVNTDFLTDLGFTITPGLEQHAPGAGEQAQISAENVGLLDADVVLFATESPEGIDEVLSFGTMSTLPAVQEGRAIYSDAVLSGAIYFLTPLSQKYVLEHLEPRLVDALAGESPQDVEG</sequence>
<name>A0A6P0HNI2_9ACTN</name>
<comment type="subcellular location">
    <subcellularLocation>
        <location evidence="1">Cell envelope</location>
    </subcellularLocation>
</comment>
<evidence type="ECO:0000256" key="6">
    <source>
        <dbReference type="SAM" id="SignalP"/>
    </source>
</evidence>
<feature type="region of interest" description="Disordered" evidence="5">
    <location>
        <begin position="37"/>
        <end position="58"/>
    </location>
</feature>